<dbReference type="Pfam" id="PF13186">
    <property type="entry name" value="SPASM"/>
    <property type="match status" value="1"/>
</dbReference>
<dbReference type="InterPro" id="IPR050377">
    <property type="entry name" value="Radical_SAM_PqqE_MftC-like"/>
</dbReference>
<dbReference type="PANTHER" id="PTHR11228:SF7">
    <property type="entry name" value="PQQA PEPTIDE CYCLASE"/>
    <property type="match status" value="1"/>
</dbReference>
<feature type="domain" description="4Fe4S-binding SPASM" evidence="1">
    <location>
        <begin position="128"/>
        <end position="191"/>
    </location>
</feature>
<proteinExistence type="predicted"/>
<dbReference type="NCBIfam" id="TIGR04085">
    <property type="entry name" value="rSAM_more_4Fe4S"/>
    <property type="match status" value="1"/>
</dbReference>
<comment type="caution">
    <text evidence="2">The sequence shown here is derived from an EMBL/GenBank/DDBJ whole genome shotgun (WGS) entry which is preliminary data.</text>
</comment>
<dbReference type="SUPFAM" id="SSF102114">
    <property type="entry name" value="Radical SAM enzymes"/>
    <property type="match status" value="1"/>
</dbReference>
<dbReference type="AlphaFoldDB" id="A0A1V1PBJ1"/>
<dbReference type="PANTHER" id="PTHR11228">
    <property type="entry name" value="RADICAL SAM DOMAIN PROTEIN"/>
    <property type="match status" value="1"/>
</dbReference>
<reference evidence="3" key="1">
    <citation type="submission" date="2012-11" db="EMBL/GenBank/DDBJ databases">
        <authorList>
            <person name="Lucero-Rivera Y.E."/>
            <person name="Tovar-Ramirez D."/>
        </authorList>
    </citation>
    <scope>NUCLEOTIDE SEQUENCE [LARGE SCALE GENOMIC DNA]</scope>
    <source>
        <strain evidence="3">Araruama</strain>
    </source>
</reference>
<name>A0A1V1PBJ1_9BACT</name>
<protein>
    <submittedName>
        <fullName evidence="2">Radical SAM domain-containing protein</fullName>
    </submittedName>
</protein>
<dbReference type="InterPro" id="IPR023885">
    <property type="entry name" value="4Fe4S-binding_SPASM_dom"/>
</dbReference>
<organism evidence="2 3">
    <name type="scientific">Candidatus Magnetoglobus multicellularis str. Araruama</name>
    <dbReference type="NCBI Taxonomy" id="890399"/>
    <lineage>
        <taxon>Bacteria</taxon>
        <taxon>Pseudomonadati</taxon>
        <taxon>Thermodesulfobacteriota</taxon>
        <taxon>Desulfobacteria</taxon>
        <taxon>Desulfobacterales</taxon>
        <taxon>Desulfobacteraceae</taxon>
        <taxon>Candidatus Magnetoglobus</taxon>
    </lineage>
</organism>
<dbReference type="InterPro" id="IPR013785">
    <property type="entry name" value="Aldolase_TIM"/>
</dbReference>
<dbReference type="CDD" id="cd21109">
    <property type="entry name" value="SPASM"/>
    <property type="match status" value="1"/>
</dbReference>
<sequence>MTIFSASPCVHDGLTRVKGSLAKMINSTRHYIKYGIKVQWSFILTKTNINEIDSVLKLASNINVSKVSISRLVPSGRALENWSNLEVTLNQLIDFLMHWNKIKSFYSINTVIARTLSYNPIETKKFFCSAGIYRIFVQANGNTLPCPAFKGLIEYLGKSVKSNTLKEIWHNSNSFHKLRLNMHNPIFCFNCVYINKCNGRCKAQQIKKTGFFRRRDRSNVPKNY</sequence>
<evidence type="ECO:0000313" key="2">
    <source>
        <dbReference type="EMBL" id="ETR72133.1"/>
    </source>
</evidence>
<evidence type="ECO:0000313" key="3">
    <source>
        <dbReference type="Proteomes" id="UP000189670"/>
    </source>
</evidence>
<accession>A0A1V1PBJ1</accession>
<gene>
    <name evidence="2" type="ORF">OMM_01955</name>
</gene>
<dbReference type="EMBL" id="ATBP01000180">
    <property type="protein sequence ID" value="ETR72133.1"/>
    <property type="molecule type" value="Genomic_DNA"/>
</dbReference>
<dbReference type="InterPro" id="IPR058240">
    <property type="entry name" value="rSAM_sf"/>
</dbReference>
<evidence type="ECO:0000259" key="1">
    <source>
        <dbReference type="Pfam" id="PF13186"/>
    </source>
</evidence>
<dbReference type="Proteomes" id="UP000189670">
    <property type="component" value="Unassembled WGS sequence"/>
</dbReference>
<dbReference type="Gene3D" id="3.20.20.70">
    <property type="entry name" value="Aldolase class I"/>
    <property type="match status" value="1"/>
</dbReference>